<evidence type="ECO:0000313" key="1">
    <source>
        <dbReference type="EMBL" id="MCJ2179779.1"/>
    </source>
</evidence>
<accession>A0ABT0B401</accession>
<gene>
    <name evidence="1" type="ORF">MTR64_14495</name>
</gene>
<comment type="caution">
    <text evidence="1">The sequence shown here is derived from an EMBL/GenBank/DDBJ whole genome shotgun (WGS) entry which is preliminary data.</text>
</comment>
<keyword evidence="2" id="KW-1185">Reference proteome</keyword>
<protein>
    <submittedName>
        <fullName evidence="1">Uncharacterized protein</fullName>
    </submittedName>
</protein>
<reference evidence="1" key="1">
    <citation type="submission" date="2022-03" db="EMBL/GenBank/DDBJ databases">
        <title>Identification of a novel bacterium isolated from mangrove sediments.</title>
        <authorList>
            <person name="Pan X."/>
        </authorList>
    </citation>
    <scope>NUCLEOTIDE SEQUENCE</scope>
    <source>
        <strain evidence="1">B2580</strain>
    </source>
</reference>
<dbReference type="EMBL" id="JALHLE010000023">
    <property type="protein sequence ID" value="MCJ2179779.1"/>
    <property type="molecule type" value="Genomic_DNA"/>
</dbReference>
<dbReference type="Proteomes" id="UP001162880">
    <property type="component" value="Unassembled WGS sequence"/>
</dbReference>
<name>A0ABT0B401_9SPHN</name>
<dbReference type="RefSeq" id="WP_243994860.1">
    <property type="nucleotide sequence ID" value="NZ_JALHLE010000023.1"/>
</dbReference>
<organism evidence="1 2">
    <name type="scientific">Novosphingobium album</name>
    <name type="common">ex Hu et al. 2023</name>
    <dbReference type="NCBI Taxonomy" id="2930093"/>
    <lineage>
        <taxon>Bacteria</taxon>
        <taxon>Pseudomonadati</taxon>
        <taxon>Pseudomonadota</taxon>
        <taxon>Alphaproteobacteria</taxon>
        <taxon>Sphingomonadales</taxon>
        <taxon>Sphingomonadaceae</taxon>
        <taxon>Novosphingobium</taxon>
    </lineage>
</organism>
<proteinExistence type="predicted"/>
<sequence>MTELQPREEGNHVVGFMQQYERLPGGYEFVRELAPASVEIYAGLEGLISYLPPEISRLWIGSMINMINSVLASAEERLATGEVLFSDVELIASDVINMIATALTGRFPLKSCRSWQDDSWRSQAAPLDPSN</sequence>
<evidence type="ECO:0000313" key="2">
    <source>
        <dbReference type="Proteomes" id="UP001162880"/>
    </source>
</evidence>